<name>A0A8K9WT09_ONCMY</name>
<dbReference type="GeneTree" id="ENSGT01060000253435"/>
<proteinExistence type="predicted"/>
<evidence type="ECO:0000313" key="1">
    <source>
        <dbReference type="Ensembl" id="ENSOMYP00000122159.1"/>
    </source>
</evidence>
<sequence>MLQTISPLLFNKRTACQHKLYPIQTNTALQRQNTVTTLLIKIDKTKGKPGDLKIIFKFRKIVGNREKWKELAPSCLDNSYPVATIQHSKDENITK</sequence>
<organism evidence="1 2">
    <name type="scientific">Oncorhynchus mykiss</name>
    <name type="common">Rainbow trout</name>
    <name type="synonym">Salmo gairdneri</name>
    <dbReference type="NCBI Taxonomy" id="8022"/>
    <lineage>
        <taxon>Eukaryota</taxon>
        <taxon>Metazoa</taxon>
        <taxon>Chordata</taxon>
        <taxon>Craniata</taxon>
        <taxon>Vertebrata</taxon>
        <taxon>Euteleostomi</taxon>
        <taxon>Actinopterygii</taxon>
        <taxon>Neopterygii</taxon>
        <taxon>Teleostei</taxon>
        <taxon>Protacanthopterygii</taxon>
        <taxon>Salmoniformes</taxon>
        <taxon>Salmonidae</taxon>
        <taxon>Salmoninae</taxon>
        <taxon>Oncorhynchus</taxon>
    </lineage>
</organism>
<accession>A0A8K9WT09</accession>
<dbReference type="Ensembl" id="ENSOMYT00000119022.1">
    <property type="protein sequence ID" value="ENSOMYP00000122159.1"/>
    <property type="gene ID" value="ENSOMYG00000057146.1"/>
</dbReference>
<evidence type="ECO:0000313" key="2">
    <source>
        <dbReference type="Proteomes" id="UP000694395"/>
    </source>
</evidence>
<reference evidence="1" key="2">
    <citation type="submission" date="2025-08" db="UniProtKB">
        <authorList>
            <consortium name="Ensembl"/>
        </authorList>
    </citation>
    <scope>IDENTIFICATION</scope>
</reference>
<dbReference type="Proteomes" id="UP000694395">
    <property type="component" value="Chromosome 11"/>
</dbReference>
<protein>
    <submittedName>
        <fullName evidence="1">Uncharacterized protein</fullName>
    </submittedName>
</protein>
<dbReference type="AlphaFoldDB" id="A0A8K9WT09"/>
<reference evidence="1" key="3">
    <citation type="submission" date="2025-09" db="UniProtKB">
        <authorList>
            <consortium name="Ensembl"/>
        </authorList>
    </citation>
    <scope>IDENTIFICATION</scope>
</reference>
<reference evidence="1" key="1">
    <citation type="submission" date="2020-07" db="EMBL/GenBank/DDBJ databases">
        <title>A long reads based de novo assembly of the rainbow trout Arlee double haploid line genome.</title>
        <authorList>
            <person name="Gao G."/>
            <person name="Palti Y."/>
        </authorList>
    </citation>
    <scope>NUCLEOTIDE SEQUENCE [LARGE SCALE GENOMIC DNA]</scope>
</reference>
<keyword evidence="2" id="KW-1185">Reference proteome</keyword>